<dbReference type="GO" id="GO:0006809">
    <property type="term" value="P:nitric oxide biosynthetic process"/>
    <property type="evidence" value="ECO:0007669"/>
    <property type="project" value="InterPro"/>
</dbReference>
<keyword evidence="8 11" id="KW-0560">Oxidoreductase</keyword>
<comment type="catalytic activity">
    <reaction evidence="10">
        <text>3 reduced [flavodoxin] + 2 L-arginine + 4 O2 = 3 oxidized [flavodoxin] + 2 L-citrulline + 2 nitric oxide + 4 H2O + 5 H(+)</text>
        <dbReference type="Rhea" id="RHEA:52324"/>
        <dbReference type="Rhea" id="RHEA-COMP:10622"/>
        <dbReference type="Rhea" id="RHEA-COMP:10623"/>
        <dbReference type="ChEBI" id="CHEBI:15377"/>
        <dbReference type="ChEBI" id="CHEBI:15378"/>
        <dbReference type="ChEBI" id="CHEBI:15379"/>
        <dbReference type="ChEBI" id="CHEBI:16480"/>
        <dbReference type="ChEBI" id="CHEBI:32682"/>
        <dbReference type="ChEBI" id="CHEBI:57618"/>
        <dbReference type="ChEBI" id="CHEBI:57743"/>
        <dbReference type="ChEBI" id="CHEBI:58210"/>
        <dbReference type="EC" id="1.14.14.47"/>
    </reaction>
</comment>
<evidence type="ECO:0000256" key="10">
    <source>
        <dbReference type="ARBA" id="ARBA00048713"/>
    </source>
</evidence>
<dbReference type="InterPro" id="IPR044943">
    <property type="entry name" value="NOS_dom_1"/>
</dbReference>
<dbReference type="Proteomes" id="UP000600247">
    <property type="component" value="Unassembled WGS sequence"/>
</dbReference>
<evidence type="ECO:0000256" key="6">
    <source>
        <dbReference type="ARBA" id="ARBA00022617"/>
    </source>
</evidence>
<reference evidence="14 15" key="1">
    <citation type="journal article" date="2014" name="Int. J. Syst. Evol. Microbiol.">
        <title>Complete genome sequence of Corynebacterium casei LMG S-19264T (=DSM 44701T), isolated from a smear-ripened cheese.</title>
        <authorList>
            <consortium name="US DOE Joint Genome Institute (JGI-PGF)"/>
            <person name="Walter F."/>
            <person name="Albersmeier A."/>
            <person name="Kalinowski J."/>
            <person name="Ruckert C."/>
        </authorList>
    </citation>
    <scope>NUCLEOTIDE SEQUENCE [LARGE SCALE GENOMIC DNA]</scope>
    <source>
        <strain evidence="14 15">CGMCC 1.15286</strain>
    </source>
</reference>
<dbReference type="Gene3D" id="3.90.1230.10">
    <property type="entry name" value="Nitric Oxide Synthase, Chain A, domain 3"/>
    <property type="match status" value="1"/>
</dbReference>
<dbReference type="InterPro" id="IPR044944">
    <property type="entry name" value="NOS_dom_3"/>
</dbReference>
<dbReference type="InterPro" id="IPR004030">
    <property type="entry name" value="NOS_N"/>
</dbReference>
<dbReference type="InterPro" id="IPR017142">
    <property type="entry name" value="Nitric_oxide_synthase_Oase-su"/>
</dbReference>
<dbReference type="CDD" id="cd00575">
    <property type="entry name" value="NOS_oxygenase"/>
    <property type="match status" value="1"/>
</dbReference>
<protein>
    <recommendedName>
        <fullName evidence="5 11">Nitric oxide synthase oxygenase</fullName>
        <ecNumber evidence="4 11">1.14.14.47</ecNumber>
    </recommendedName>
</protein>
<evidence type="ECO:0000256" key="12">
    <source>
        <dbReference type="PIRSR" id="PIRSR037219-1"/>
    </source>
</evidence>
<dbReference type="GO" id="GO:0004517">
    <property type="term" value="F:nitric-oxide synthase activity"/>
    <property type="evidence" value="ECO:0007669"/>
    <property type="project" value="InterPro"/>
</dbReference>
<feature type="domain" description="Nitric oxide synthase (NOS)" evidence="13">
    <location>
        <begin position="67"/>
        <end position="74"/>
    </location>
</feature>
<evidence type="ECO:0000256" key="5">
    <source>
        <dbReference type="ARBA" id="ARBA00018859"/>
    </source>
</evidence>
<dbReference type="InterPro" id="IPR050607">
    <property type="entry name" value="NOS"/>
</dbReference>
<evidence type="ECO:0000256" key="7">
    <source>
        <dbReference type="ARBA" id="ARBA00022723"/>
    </source>
</evidence>
<dbReference type="GO" id="GO:0046872">
    <property type="term" value="F:metal ion binding"/>
    <property type="evidence" value="ECO:0007669"/>
    <property type="project" value="UniProtKB-KW"/>
</dbReference>
<evidence type="ECO:0000256" key="1">
    <source>
        <dbReference type="ARBA" id="ARBA00001971"/>
    </source>
</evidence>
<proteinExistence type="inferred from homology"/>
<keyword evidence="15" id="KW-1185">Reference proteome</keyword>
<dbReference type="EMBL" id="BMHY01000009">
    <property type="protein sequence ID" value="GGG79831.1"/>
    <property type="molecule type" value="Genomic_DNA"/>
</dbReference>
<evidence type="ECO:0000256" key="3">
    <source>
        <dbReference type="ARBA" id="ARBA00005411"/>
    </source>
</evidence>
<accession>A0A917HIR2</accession>
<dbReference type="InterPro" id="IPR044940">
    <property type="entry name" value="NOS_dom_2"/>
</dbReference>
<comment type="similarity">
    <text evidence="3 11">Belongs to the NOS family. Bacterial NOS oxygenase subfamily.</text>
</comment>
<name>A0A917HIR2_9BACL</name>
<dbReference type="PANTHER" id="PTHR43410:SF1">
    <property type="entry name" value="NITRIC OXIDE SYNTHASE"/>
    <property type="match status" value="1"/>
</dbReference>
<evidence type="ECO:0000256" key="9">
    <source>
        <dbReference type="ARBA" id="ARBA00023004"/>
    </source>
</evidence>
<sequence>MIASSALLWSEAEQFIIGCYAELGKSEEEAKLRLSEIEQQIERDGSYTHTYEELQHGARLAWRNSNRCIGRLFWQSLEVRDARDLDQEDEVAEAIFNHIKYATNGGRVRSTITVFAPERPNRRIRIWNHQLVRYAGYQTEQGVIGDPASIAFTEACTKLGWEGKQTPFDVLPLVIQIDDRQPKLYELPEGIALEVPIEHPELGEAFQALQLRWYAVPFISDMKLEIGGLNYTAAPFNGWYMGTEIGSRNLADVNRYHQLPKVAEAMGLDTTTNTSLWKDRAMVELNAAVIHSFKKHGVSIVDHHTAAEQFMRFEKQEEANGREVTGRWSWLIPPMSPSTTSIWHRGFKDKQLKPTYSYQAAAYNTGG</sequence>
<organism evidence="14 15">
    <name type="scientific">Paenibacillus radicis</name>
    <name type="common">ex Gao et al. 2016</name>
    <dbReference type="NCBI Taxonomy" id="1737354"/>
    <lineage>
        <taxon>Bacteria</taxon>
        <taxon>Bacillati</taxon>
        <taxon>Bacillota</taxon>
        <taxon>Bacilli</taxon>
        <taxon>Bacillales</taxon>
        <taxon>Paenibacillaceae</taxon>
        <taxon>Paenibacillus</taxon>
    </lineage>
</organism>
<dbReference type="PIRSF" id="PIRSF037219">
    <property type="entry name" value="NOS_oxygenase"/>
    <property type="match status" value="1"/>
</dbReference>
<feature type="binding site" description="axial binding residue" evidence="12">
    <location>
        <position position="68"/>
    </location>
    <ligand>
        <name>heme</name>
        <dbReference type="ChEBI" id="CHEBI:30413"/>
    </ligand>
    <ligandPart>
        <name>Fe</name>
        <dbReference type="ChEBI" id="CHEBI:18248"/>
    </ligandPart>
</feature>
<evidence type="ECO:0000256" key="2">
    <source>
        <dbReference type="ARBA" id="ARBA00002642"/>
    </source>
</evidence>
<dbReference type="Gene3D" id="3.90.440.10">
    <property type="entry name" value="Nitric Oxide Synthase,Heme Domain,Chain A domain 2"/>
    <property type="match status" value="1"/>
</dbReference>
<keyword evidence="7 11" id="KW-0479">Metal-binding</keyword>
<dbReference type="PANTHER" id="PTHR43410">
    <property type="entry name" value="NITRIC OXIDE SYNTHASE OXYGENASE"/>
    <property type="match status" value="1"/>
</dbReference>
<keyword evidence="9 11" id="KW-0408">Iron</keyword>
<dbReference type="PROSITE" id="PS60001">
    <property type="entry name" value="NOS"/>
    <property type="match status" value="1"/>
</dbReference>
<dbReference type="AlphaFoldDB" id="A0A917HIR2"/>
<evidence type="ECO:0000256" key="4">
    <source>
        <dbReference type="ARBA" id="ARBA00012735"/>
    </source>
</evidence>
<evidence type="ECO:0000259" key="13">
    <source>
        <dbReference type="PROSITE" id="PS60001"/>
    </source>
</evidence>
<evidence type="ECO:0000313" key="14">
    <source>
        <dbReference type="EMBL" id="GGG79831.1"/>
    </source>
</evidence>
<dbReference type="SUPFAM" id="SSF56512">
    <property type="entry name" value="Nitric oxide (NO) synthase oxygenase domain"/>
    <property type="match status" value="1"/>
</dbReference>
<dbReference type="Pfam" id="PF02898">
    <property type="entry name" value="NO_synthase"/>
    <property type="match status" value="1"/>
</dbReference>
<comment type="function">
    <text evidence="2 11">Catalyzes the production of nitric oxide.</text>
</comment>
<gene>
    <name evidence="14" type="primary">nos</name>
    <name evidence="14" type="ORF">GCM10010918_41170</name>
</gene>
<comment type="subunit">
    <text evidence="11">Homodimer.</text>
</comment>
<dbReference type="GO" id="GO:0020037">
    <property type="term" value="F:heme binding"/>
    <property type="evidence" value="ECO:0007669"/>
    <property type="project" value="InterPro"/>
</dbReference>
<dbReference type="RefSeq" id="WP_188891085.1">
    <property type="nucleotide sequence ID" value="NZ_BMHY01000009.1"/>
</dbReference>
<dbReference type="EC" id="1.14.14.47" evidence="4 11"/>
<keyword evidence="6 11" id="KW-0349">Heme</keyword>
<dbReference type="Gene3D" id="3.90.340.10">
    <property type="entry name" value="Nitric Oxide Synthase, Chain A, domain 1"/>
    <property type="match status" value="1"/>
</dbReference>
<evidence type="ECO:0000313" key="15">
    <source>
        <dbReference type="Proteomes" id="UP000600247"/>
    </source>
</evidence>
<evidence type="ECO:0000256" key="11">
    <source>
        <dbReference type="PIRNR" id="PIRNR037219"/>
    </source>
</evidence>
<dbReference type="InterPro" id="IPR036119">
    <property type="entry name" value="NOS_N_sf"/>
</dbReference>
<comment type="cofactor">
    <cofactor evidence="1 11 12">
        <name>heme</name>
        <dbReference type="ChEBI" id="CHEBI:30413"/>
    </cofactor>
</comment>
<evidence type="ECO:0000256" key="8">
    <source>
        <dbReference type="ARBA" id="ARBA00023002"/>
    </source>
</evidence>
<comment type="miscellaneous">
    <text evidence="11">This protein is similar to the oxygenase domain of eukaryotic nitric oxide synthases but lacks the reductase domain which, in eukaryotes, is responsible for transfer of electrons to the ferric heme during nitric oxide synthesis.</text>
</comment>
<comment type="caution">
    <text evidence="14">The sequence shown here is derived from an EMBL/GenBank/DDBJ whole genome shotgun (WGS) entry which is preliminary data.</text>
</comment>